<dbReference type="GO" id="GO:0016747">
    <property type="term" value="F:acyltransferase activity, transferring groups other than amino-acyl groups"/>
    <property type="evidence" value="ECO:0007669"/>
    <property type="project" value="InterPro"/>
</dbReference>
<evidence type="ECO:0000313" key="3">
    <source>
        <dbReference type="Proteomes" id="UP000295636"/>
    </source>
</evidence>
<dbReference type="InterPro" id="IPR000182">
    <property type="entry name" value="GNAT_dom"/>
</dbReference>
<dbReference type="Proteomes" id="UP000295636">
    <property type="component" value="Unassembled WGS sequence"/>
</dbReference>
<organism evidence="2 3">
    <name type="scientific">Paenibacillus piri</name>
    <dbReference type="NCBI Taxonomy" id="2547395"/>
    <lineage>
        <taxon>Bacteria</taxon>
        <taxon>Bacillati</taxon>
        <taxon>Bacillota</taxon>
        <taxon>Bacilli</taxon>
        <taxon>Bacillales</taxon>
        <taxon>Paenibacillaceae</taxon>
        <taxon>Paenibacillus</taxon>
    </lineage>
</organism>
<keyword evidence="2" id="KW-0808">Transferase</keyword>
<proteinExistence type="predicted"/>
<reference evidence="2 3" key="1">
    <citation type="submission" date="2019-03" db="EMBL/GenBank/DDBJ databases">
        <title>This is whole genome sequence of Paenibacillus sp MS74 strain.</title>
        <authorList>
            <person name="Trinh H.N."/>
        </authorList>
    </citation>
    <scope>NUCLEOTIDE SEQUENCE [LARGE SCALE GENOMIC DNA]</scope>
    <source>
        <strain evidence="2 3">MS74</strain>
    </source>
</reference>
<dbReference type="Gene3D" id="3.40.630.30">
    <property type="match status" value="1"/>
</dbReference>
<protein>
    <submittedName>
        <fullName evidence="2">GNAT family N-acetyltransferase</fullName>
    </submittedName>
</protein>
<sequence length="153" mass="18278">MRITRTTDYELLTCLNKHIHEIHVTLYPEYFVEYNFETIRESFKQLVTNENLIYLVLEDMGEPLGYACVEINEYPEDAQTKKRKSVFVHDFSIVEGQKRRGYGSYLMSHIYDIARSKGIDLVELSYWAKNEHAESFYNKHGFVNYRKLVYKKL</sequence>
<name>A0A4R5KDE6_9BACL</name>
<dbReference type="PROSITE" id="PS51186">
    <property type="entry name" value="GNAT"/>
    <property type="match status" value="1"/>
</dbReference>
<dbReference type="RefSeq" id="WP_133234438.1">
    <property type="nucleotide sequence ID" value="NZ_SMRT01000018.1"/>
</dbReference>
<comment type="caution">
    <text evidence="2">The sequence shown here is derived from an EMBL/GenBank/DDBJ whole genome shotgun (WGS) entry which is preliminary data.</text>
</comment>
<evidence type="ECO:0000259" key="1">
    <source>
        <dbReference type="PROSITE" id="PS51186"/>
    </source>
</evidence>
<dbReference type="Pfam" id="PF00583">
    <property type="entry name" value="Acetyltransf_1"/>
    <property type="match status" value="1"/>
</dbReference>
<evidence type="ECO:0000313" key="2">
    <source>
        <dbReference type="EMBL" id="TDF92922.1"/>
    </source>
</evidence>
<keyword evidence="3" id="KW-1185">Reference proteome</keyword>
<dbReference type="InterPro" id="IPR016181">
    <property type="entry name" value="Acyl_CoA_acyltransferase"/>
</dbReference>
<gene>
    <name evidence="2" type="ORF">E1757_27910</name>
</gene>
<dbReference type="SUPFAM" id="SSF55729">
    <property type="entry name" value="Acyl-CoA N-acyltransferases (Nat)"/>
    <property type="match status" value="1"/>
</dbReference>
<dbReference type="EMBL" id="SMRT01000018">
    <property type="protein sequence ID" value="TDF92922.1"/>
    <property type="molecule type" value="Genomic_DNA"/>
</dbReference>
<feature type="domain" description="N-acetyltransferase" evidence="1">
    <location>
        <begin position="10"/>
        <end position="153"/>
    </location>
</feature>
<dbReference type="AlphaFoldDB" id="A0A4R5KDE6"/>
<dbReference type="OrthoDB" id="360261at2"/>
<accession>A0A4R5KDE6</accession>
<dbReference type="CDD" id="cd04301">
    <property type="entry name" value="NAT_SF"/>
    <property type="match status" value="1"/>
</dbReference>